<dbReference type="EMBL" id="KI925454">
    <property type="protein sequence ID" value="ETW87020.1"/>
    <property type="molecule type" value="Genomic_DNA"/>
</dbReference>
<feature type="transmembrane region" description="Helical" evidence="1">
    <location>
        <begin position="251"/>
        <end position="269"/>
    </location>
</feature>
<dbReference type="RefSeq" id="XP_009540972.1">
    <property type="nucleotide sequence ID" value="XM_009542677.1"/>
</dbReference>
<reference evidence="2 3" key="1">
    <citation type="journal article" date="2012" name="New Phytol.">
        <title>Insight into trade-off between wood decay and parasitism from the genome of a fungal forest pathogen.</title>
        <authorList>
            <person name="Olson A."/>
            <person name="Aerts A."/>
            <person name="Asiegbu F."/>
            <person name="Belbahri L."/>
            <person name="Bouzid O."/>
            <person name="Broberg A."/>
            <person name="Canback B."/>
            <person name="Coutinho P.M."/>
            <person name="Cullen D."/>
            <person name="Dalman K."/>
            <person name="Deflorio G."/>
            <person name="van Diepen L.T."/>
            <person name="Dunand C."/>
            <person name="Duplessis S."/>
            <person name="Durling M."/>
            <person name="Gonthier P."/>
            <person name="Grimwood J."/>
            <person name="Fossdal C.G."/>
            <person name="Hansson D."/>
            <person name="Henrissat B."/>
            <person name="Hietala A."/>
            <person name="Himmelstrand K."/>
            <person name="Hoffmeister D."/>
            <person name="Hogberg N."/>
            <person name="James T.Y."/>
            <person name="Karlsson M."/>
            <person name="Kohler A."/>
            <person name="Kues U."/>
            <person name="Lee Y.H."/>
            <person name="Lin Y.C."/>
            <person name="Lind M."/>
            <person name="Lindquist E."/>
            <person name="Lombard V."/>
            <person name="Lucas S."/>
            <person name="Lunden K."/>
            <person name="Morin E."/>
            <person name="Murat C."/>
            <person name="Park J."/>
            <person name="Raffaello T."/>
            <person name="Rouze P."/>
            <person name="Salamov A."/>
            <person name="Schmutz J."/>
            <person name="Solheim H."/>
            <person name="Stahlberg J."/>
            <person name="Velez H."/>
            <person name="de Vries R.P."/>
            <person name="Wiebenga A."/>
            <person name="Woodward S."/>
            <person name="Yakovlev I."/>
            <person name="Garbelotto M."/>
            <person name="Martin F."/>
            <person name="Grigoriev I.V."/>
            <person name="Stenlid J."/>
        </authorList>
    </citation>
    <scope>NUCLEOTIDE SEQUENCE [LARGE SCALE GENOMIC DNA]</scope>
    <source>
        <strain evidence="2 3">TC 32-1</strain>
    </source>
</reference>
<dbReference type="OrthoDB" id="3046318at2759"/>
<protein>
    <submittedName>
        <fullName evidence="2">Uncharacterized protein</fullName>
    </submittedName>
</protein>
<dbReference type="STRING" id="747525.W4KNQ5"/>
<feature type="transmembrane region" description="Helical" evidence="1">
    <location>
        <begin position="183"/>
        <end position="201"/>
    </location>
</feature>
<accession>W4KNQ5</accession>
<dbReference type="Proteomes" id="UP000030671">
    <property type="component" value="Unassembled WGS sequence"/>
</dbReference>
<keyword evidence="1" id="KW-0812">Transmembrane</keyword>
<dbReference type="KEGG" id="hir:HETIRDRAFT_166543"/>
<keyword evidence="1" id="KW-1133">Transmembrane helix</keyword>
<proteinExistence type="predicted"/>
<keyword evidence="3" id="KW-1185">Reference proteome</keyword>
<feature type="transmembrane region" description="Helical" evidence="1">
    <location>
        <begin position="222"/>
        <end position="245"/>
    </location>
</feature>
<dbReference type="eggNOG" id="ENOG502SQ0Q">
    <property type="taxonomic scope" value="Eukaryota"/>
</dbReference>
<evidence type="ECO:0000313" key="3">
    <source>
        <dbReference type="Proteomes" id="UP000030671"/>
    </source>
</evidence>
<feature type="transmembrane region" description="Helical" evidence="1">
    <location>
        <begin position="130"/>
        <end position="152"/>
    </location>
</feature>
<name>W4KNQ5_HETIT</name>
<gene>
    <name evidence="2" type="ORF">HETIRDRAFT_166543</name>
</gene>
<dbReference type="InParanoid" id="W4KNQ5"/>
<feature type="transmembrane region" description="Helical" evidence="1">
    <location>
        <begin position="89"/>
        <end position="110"/>
    </location>
</feature>
<organism evidence="2 3">
    <name type="scientific">Heterobasidion irregulare (strain TC 32-1)</name>
    <dbReference type="NCBI Taxonomy" id="747525"/>
    <lineage>
        <taxon>Eukaryota</taxon>
        <taxon>Fungi</taxon>
        <taxon>Dikarya</taxon>
        <taxon>Basidiomycota</taxon>
        <taxon>Agaricomycotina</taxon>
        <taxon>Agaricomycetes</taxon>
        <taxon>Russulales</taxon>
        <taxon>Bondarzewiaceae</taxon>
        <taxon>Heterobasidion</taxon>
        <taxon>Heterobasidion annosum species complex</taxon>
    </lineage>
</organism>
<keyword evidence="1" id="KW-0472">Membrane</keyword>
<dbReference type="HOGENOM" id="CLU_065186_2_0_1"/>
<evidence type="ECO:0000256" key="1">
    <source>
        <dbReference type="SAM" id="Phobius"/>
    </source>
</evidence>
<feature type="transmembrane region" description="Helical" evidence="1">
    <location>
        <begin position="50"/>
        <end position="69"/>
    </location>
</feature>
<dbReference type="GeneID" id="20668059"/>
<evidence type="ECO:0000313" key="2">
    <source>
        <dbReference type="EMBL" id="ETW87020.1"/>
    </source>
</evidence>
<sequence length="318" mass="35200">MSDIANKGPPHLGHLVEVYATLLIAGGQAGLPIIILTFLFAKNVHRHPTVVNFCITMIIYSIVFCLLIYGGQYRLGHPNKALCIAQASMIMGTLPMMCVAALVLVFQLWVTFQEPGSKIFNTCSNIYIKIALLVAPYTALLGYAVAGIIIGVSRPEVVKPSNGLYCFHKLNSIRRYAEPIPCLILLAATAGFEVAILVQWYRRWYKVKRNFPLATRKLGAMVCLRAGLFTLYSWVALGSSISFVFDTVPALPYMIEAGLPVAAFIVFATQRDVIEAWCFWRRTSDNGIGRRPSTAALLENEGGSPMESVHRQSWQVRV</sequence>
<feature type="transmembrane region" description="Helical" evidence="1">
    <location>
        <begin position="18"/>
        <end position="41"/>
    </location>
</feature>
<dbReference type="AlphaFoldDB" id="W4KNQ5"/>